<dbReference type="Proteomes" id="UP001500190">
    <property type="component" value="Unassembled WGS sequence"/>
</dbReference>
<gene>
    <name evidence="1" type="ORF">GCM10009742_72660</name>
</gene>
<name>A0ABN2ELT0_9ACTN</name>
<evidence type="ECO:0000313" key="1">
    <source>
        <dbReference type="EMBL" id="GAA1611340.1"/>
    </source>
</evidence>
<reference evidence="1 2" key="1">
    <citation type="journal article" date="2019" name="Int. J. Syst. Evol. Microbiol.">
        <title>The Global Catalogue of Microorganisms (GCM) 10K type strain sequencing project: providing services to taxonomists for standard genome sequencing and annotation.</title>
        <authorList>
            <consortium name="The Broad Institute Genomics Platform"/>
            <consortium name="The Broad Institute Genome Sequencing Center for Infectious Disease"/>
            <person name="Wu L."/>
            <person name="Ma J."/>
        </authorList>
    </citation>
    <scope>NUCLEOTIDE SEQUENCE [LARGE SCALE GENOMIC DNA]</scope>
    <source>
        <strain evidence="1 2">JCM 14304</strain>
    </source>
</reference>
<sequence>MGATAAAVAGALELTGCGVPAGGVIGVTVDATGAPQIVVQMCEGHIDGATLYLPDPDADRQPPQDRTMGRWEASGPVTGFSQFSLDSGGNGWAVSGELVGRAPGTRYTIYGWSRDNSWSAMHLEFSERDLKQLRPGTVLVPSKDLASEDNWTESVDDFKQKACDDWQF</sequence>
<organism evidence="1 2">
    <name type="scientific">Kribbella karoonensis</name>
    <dbReference type="NCBI Taxonomy" id="324851"/>
    <lineage>
        <taxon>Bacteria</taxon>
        <taxon>Bacillati</taxon>
        <taxon>Actinomycetota</taxon>
        <taxon>Actinomycetes</taxon>
        <taxon>Propionibacteriales</taxon>
        <taxon>Kribbellaceae</taxon>
        <taxon>Kribbella</taxon>
    </lineage>
</organism>
<keyword evidence="2" id="KW-1185">Reference proteome</keyword>
<proteinExistence type="predicted"/>
<protein>
    <recommendedName>
        <fullName evidence="3">Lipoprotein</fullName>
    </recommendedName>
</protein>
<accession>A0ABN2ELT0</accession>
<dbReference type="EMBL" id="BAAAND010000012">
    <property type="protein sequence ID" value="GAA1611340.1"/>
    <property type="molecule type" value="Genomic_DNA"/>
</dbReference>
<evidence type="ECO:0000313" key="2">
    <source>
        <dbReference type="Proteomes" id="UP001500190"/>
    </source>
</evidence>
<evidence type="ECO:0008006" key="3">
    <source>
        <dbReference type="Google" id="ProtNLM"/>
    </source>
</evidence>
<comment type="caution">
    <text evidence="1">The sequence shown here is derived from an EMBL/GenBank/DDBJ whole genome shotgun (WGS) entry which is preliminary data.</text>
</comment>